<dbReference type="AlphaFoldDB" id="A0A078ADP9"/>
<feature type="compositionally biased region" description="Polar residues" evidence="1">
    <location>
        <begin position="52"/>
        <end position="61"/>
    </location>
</feature>
<dbReference type="InParanoid" id="A0A078ADP9"/>
<accession>A0A078ADP9</accession>
<dbReference type="Proteomes" id="UP000039865">
    <property type="component" value="Unassembled WGS sequence"/>
</dbReference>
<sequence>MDNYDFINKINNTSRDHNQFNTFNYNFGQDYEVQEEMHSNFDSGKNKKIETPSINPNNDSSIVNFKLESEEQQQTEQSPIQDNMNSQSLIKEQLKIHQRSKGRNKSKQQQLFGITERTEQYSSEKQQSLNVIYGKIQSYQPFNERINASNLLQQDSCDIVSYHYEEKDARNAYNDAADVDNNSPRHRENSNNRKNIMVGMNFAEKMKLQQSNDHFKKDESSIQKISFNEVQTDLSQYFKDLKESQRQATEQEGENHDESLEELVTNSDDEKIRQKEDQKFDNLKYIFSQLKGKTDPFQMINDYNSEEKDVNFAFKHSRGNSIGQISPGFYTFSGLRLGQEEQLKILQISPSEQNSNNTPAYKFDELIDARSPIKPQDMSSQIISPQTAEQIQNMFNGYKAQNQIQPISDFYSQEFQYNSNEYMRAKVLIDAIFDLELKREMLLKIHSQNKLQIDMNVYYEVDYLTDQAIMDFIQLLDKSNDHRPQLTLADLVKASISIKLNSDLDKNLGGYPIKQLIHKKLQFLILIVSEFRQLKEQNNEHYKSQHKYASSQLKKIKKFCEKYRQKSPMLLKKYSSIKSIGQLKESPSKLFTMRNQKKIKVNQSDQAIDNNFSLMNQVNQYKNSFPISQSESQNKFSNSTQEQTTQNTQSDEKLVKLVSDFSQSNLSGSNMSIKKQDLSNTQPIKRSIRNQTYMPYGGSGLISENTSQKQFKGLIKQFSKGKINANGSLKQKIQSEKLIKQIIRNN</sequence>
<proteinExistence type="predicted"/>
<keyword evidence="3" id="KW-1185">Reference proteome</keyword>
<evidence type="ECO:0000313" key="3">
    <source>
        <dbReference type="Proteomes" id="UP000039865"/>
    </source>
</evidence>
<evidence type="ECO:0000313" key="2">
    <source>
        <dbReference type="EMBL" id="CDW79961.1"/>
    </source>
</evidence>
<organism evidence="2 3">
    <name type="scientific">Stylonychia lemnae</name>
    <name type="common">Ciliate</name>
    <dbReference type="NCBI Taxonomy" id="5949"/>
    <lineage>
        <taxon>Eukaryota</taxon>
        <taxon>Sar</taxon>
        <taxon>Alveolata</taxon>
        <taxon>Ciliophora</taxon>
        <taxon>Intramacronucleata</taxon>
        <taxon>Spirotrichea</taxon>
        <taxon>Stichotrichia</taxon>
        <taxon>Sporadotrichida</taxon>
        <taxon>Oxytrichidae</taxon>
        <taxon>Stylonychinae</taxon>
        <taxon>Stylonychia</taxon>
    </lineage>
</organism>
<reference evidence="2 3" key="1">
    <citation type="submission" date="2014-06" db="EMBL/GenBank/DDBJ databases">
        <authorList>
            <person name="Swart Estienne"/>
        </authorList>
    </citation>
    <scope>NUCLEOTIDE SEQUENCE [LARGE SCALE GENOMIC DNA]</scope>
    <source>
        <strain evidence="2 3">130c</strain>
    </source>
</reference>
<protein>
    <submittedName>
        <fullName evidence="2">Uncharacterized protein</fullName>
    </submittedName>
</protein>
<feature type="region of interest" description="Disordered" evidence="1">
    <location>
        <begin position="629"/>
        <end position="652"/>
    </location>
</feature>
<feature type="compositionally biased region" description="Low complexity" evidence="1">
    <location>
        <begin position="637"/>
        <end position="649"/>
    </location>
</feature>
<feature type="compositionally biased region" description="Basic and acidic residues" evidence="1">
    <location>
        <begin position="37"/>
        <end position="50"/>
    </location>
</feature>
<evidence type="ECO:0000256" key="1">
    <source>
        <dbReference type="SAM" id="MobiDB-lite"/>
    </source>
</evidence>
<name>A0A078ADP9_STYLE</name>
<dbReference type="EMBL" id="CCKQ01008501">
    <property type="protein sequence ID" value="CDW79961.1"/>
    <property type="molecule type" value="Genomic_DNA"/>
</dbReference>
<gene>
    <name evidence="2" type="primary">Contig2210.g2378</name>
    <name evidence="2" type="ORF">STYLEM_8953</name>
</gene>
<feature type="region of interest" description="Disordered" evidence="1">
    <location>
        <begin position="243"/>
        <end position="267"/>
    </location>
</feature>
<feature type="region of interest" description="Disordered" evidence="1">
    <location>
        <begin position="37"/>
        <end position="61"/>
    </location>
</feature>